<dbReference type="Proteomes" id="UP000279089">
    <property type="component" value="Unassembled WGS sequence"/>
</dbReference>
<dbReference type="RefSeq" id="WP_120518297.1">
    <property type="nucleotide sequence ID" value="NZ_QXZY01000012.1"/>
</dbReference>
<dbReference type="Gene3D" id="2.60.120.620">
    <property type="entry name" value="q2cbj1_9rhob like domain"/>
    <property type="match status" value="1"/>
</dbReference>
<sequence length="243" mass="26692">MLQEFIHNGFVKIEQAFPRDLALRAQDILWQATGLDKNDPSAWTQPVIRIGERFEPEFREAANTEKLRQAYDELVGKGNWLPRQSMGTFPVRFPSEQDPGDGGWHIDVSFPGEDPSDFFSWRSNAASRGRALLMLFLFSDITALDAPTRLRVGSHATVGKLLIPYGDDGLSFMELAQAATEATEGATVALATGNAGDVYLCHPFLLHAAQPHYGKNPRFMAQPPLFPKGGLPADSPVLQAITG</sequence>
<dbReference type="AlphaFoldDB" id="A0A3N4M7C2"/>
<reference evidence="2" key="1">
    <citation type="submission" date="2018-11" db="EMBL/GenBank/DDBJ databases">
        <title>Chitinophaga lutea sp.nov., isolate from arsenic contaminated soil.</title>
        <authorList>
            <person name="Zong Y."/>
        </authorList>
    </citation>
    <scope>NUCLEOTIDE SEQUENCE [LARGE SCALE GENOMIC DNA]</scope>
    <source>
        <strain evidence="2">YLT18</strain>
    </source>
</reference>
<keyword evidence="2" id="KW-1185">Reference proteome</keyword>
<evidence type="ECO:0000313" key="2">
    <source>
        <dbReference type="Proteomes" id="UP000279089"/>
    </source>
</evidence>
<dbReference type="SUPFAM" id="SSF51197">
    <property type="entry name" value="Clavaminate synthase-like"/>
    <property type="match status" value="1"/>
</dbReference>
<proteinExistence type="predicted"/>
<evidence type="ECO:0000313" key="1">
    <source>
        <dbReference type="EMBL" id="RPD39148.1"/>
    </source>
</evidence>
<gene>
    <name evidence="1" type="ORF">EG028_21285</name>
</gene>
<name>A0A3N4M7C2_9BACT</name>
<dbReference type="GO" id="GO:0051213">
    <property type="term" value="F:dioxygenase activity"/>
    <property type="evidence" value="ECO:0007669"/>
    <property type="project" value="UniProtKB-KW"/>
</dbReference>
<protein>
    <submittedName>
        <fullName evidence="1">Phytanoyl-CoA dioxygenase</fullName>
    </submittedName>
</protein>
<dbReference type="OrthoDB" id="9798771at2"/>
<organism evidence="1 2">
    <name type="scientific">Chitinophaga barathri</name>
    <dbReference type="NCBI Taxonomy" id="1647451"/>
    <lineage>
        <taxon>Bacteria</taxon>
        <taxon>Pseudomonadati</taxon>
        <taxon>Bacteroidota</taxon>
        <taxon>Chitinophagia</taxon>
        <taxon>Chitinophagales</taxon>
        <taxon>Chitinophagaceae</taxon>
        <taxon>Chitinophaga</taxon>
    </lineage>
</organism>
<comment type="caution">
    <text evidence="1">The sequence shown here is derived from an EMBL/GenBank/DDBJ whole genome shotgun (WGS) entry which is preliminary data.</text>
</comment>
<keyword evidence="1" id="KW-0560">Oxidoreductase</keyword>
<keyword evidence="1" id="KW-0223">Dioxygenase</keyword>
<accession>A0A3N4M7C2</accession>
<dbReference type="EMBL" id="RMBX01000012">
    <property type="protein sequence ID" value="RPD39148.1"/>
    <property type="molecule type" value="Genomic_DNA"/>
</dbReference>